<keyword evidence="6" id="KW-1003">Cell membrane</keyword>
<dbReference type="GO" id="GO:0034257">
    <property type="term" value="F:nicotinamide riboside transmembrane transporter activity"/>
    <property type="evidence" value="ECO:0007669"/>
    <property type="project" value="InterPro"/>
</dbReference>
<accession>A0A1I2JLM7</accession>
<protein>
    <recommendedName>
        <fullName evidence="4">Nicotinamide riboside transporter PnuC</fullName>
    </recommendedName>
</protein>
<keyword evidence="9 10" id="KW-0472">Membrane</keyword>
<dbReference type="Proteomes" id="UP000199513">
    <property type="component" value="Unassembled WGS sequence"/>
</dbReference>
<evidence type="ECO:0000256" key="2">
    <source>
        <dbReference type="ARBA" id="ARBA00004651"/>
    </source>
</evidence>
<evidence type="ECO:0000256" key="3">
    <source>
        <dbReference type="ARBA" id="ARBA00006669"/>
    </source>
</evidence>
<evidence type="ECO:0000256" key="9">
    <source>
        <dbReference type="ARBA" id="ARBA00023136"/>
    </source>
</evidence>
<dbReference type="STRING" id="1003.SAMN04488541_10578"/>
<feature type="transmembrane region" description="Helical" evidence="10">
    <location>
        <begin position="12"/>
        <end position="28"/>
    </location>
</feature>
<feature type="transmembrane region" description="Helical" evidence="10">
    <location>
        <begin position="97"/>
        <end position="118"/>
    </location>
</feature>
<feature type="transmembrane region" description="Helical" evidence="10">
    <location>
        <begin position="60"/>
        <end position="77"/>
    </location>
</feature>
<proteinExistence type="inferred from homology"/>
<keyword evidence="7 10" id="KW-0812">Transmembrane</keyword>
<gene>
    <name evidence="11" type="ORF">SAMN04488541_10578</name>
</gene>
<evidence type="ECO:0000313" key="12">
    <source>
        <dbReference type="Proteomes" id="UP000199513"/>
    </source>
</evidence>
<evidence type="ECO:0000256" key="5">
    <source>
        <dbReference type="ARBA" id="ARBA00022448"/>
    </source>
</evidence>
<dbReference type="EMBL" id="FONY01000057">
    <property type="protein sequence ID" value="SFF55805.1"/>
    <property type="molecule type" value="Genomic_DNA"/>
</dbReference>
<keyword evidence="5" id="KW-0813">Transport</keyword>
<dbReference type="NCBIfam" id="TIGR01528">
    <property type="entry name" value="NMN_trans_PnuC"/>
    <property type="match status" value="1"/>
</dbReference>
<dbReference type="OrthoDB" id="9791248at2"/>
<dbReference type="RefSeq" id="WP_091549305.1">
    <property type="nucleotide sequence ID" value="NZ_FONY01000057.1"/>
</dbReference>
<comment type="function">
    <text evidence="1">Required for nicotinamide riboside transport across the inner membrane.</text>
</comment>
<name>A0A1I2JLM7_9BACT</name>
<evidence type="ECO:0000313" key="11">
    <source>
        <dbReference type="EMBL" id="SFF55805.1"/>
    </source>
</evidence>
<keyword evidence="8 10" id="KW-1133">Transmembrane helix</keyword>
<dbReference type="Pfam" id="PF04973">
    <property type="entry name" value="NMN_transporter"/>
    <property type="match status" value="1"/>
</dbReference>
<dbReference type="AlphaFoldDB" id="A0A1I2JLM7"/>
<evidence type="ECO:0000256" key="4">
    <source>
        <dbReference type="ARBA" id="ARBA00017522"/>
    </source>
</evidence>
<keyword evidence="12" id="KW-1185">Reference proteome</keyword>
<evidence type="ECO:0000256" key="8">
    <source>
        <dbReference type="ARBA" id="ARBA00022989"/>
    </source>
</evidence>
<evidence type="ECO:0000256" key="1">
    <source>
        <dbReference type="ARBA" id="ARBA00002672"/>
    </source>
</evidence>
<organism evidence="11 12">
    <name type="scientific">Thermoflexibacter ruber</name>
    <dbReference type="NCBI Taxonomy" id="1003"/>
    <lineage>
        <taxon>Bacteria</taxon>
        <taxon>Pseudomonadati</taxon>
        <taxon>Bacteroidota</taxon>
        <taxon>Cytophagia</taxon>
        <taxon>Cytophagales</taxon>
        <taxon>Thermoflexibacteraceae</taxon>
        <taxon>Thermoflexibacter</taxon>
    </lineage>
</organism>
<dbReference type="PANTHER" id="PTHR36122">
    <property type="entry name" value="NICOTINAMIDE RIBOSIDE TRANSPORTER PNUC"/>
    <property type="match status" value="1"/>
</dbReference>
<comment type="similarity">
    <text evidence="3">Belongs to the nicotinamide ribonucleoside (NR) uptake permease (TC 4.B.1) family.</text>
</comment>
<feature type="transmembrane region" description="Helical" evidence="10">
    <location>
        <begin position="125"/>
        <end position="142"/>
    </location>
</feature>
<dbReference type="PANTHER" id="PTHR36122:SF2">
    <property type="entry name" value="NICOTINAMIDE RIBOSIDE TRANSPORTER PNUC"/>
    <property type="match status" value="1"/>
</dbReference>
<evidence type="ECO:0000256" key="10">
    <source>
        <dbReference type="SAM" id="Phobius"/>
    </source>
</evidence>
<evidence type="ECO:0000256" key="7">
    <source>
        <dbReference type="ARBA" id="ARBA00022692"/>
    </source>
</evidence>
<feature type="transmembrane region" description="Helical" evidence="10">
    <location>
        <begin position="162"/>
        <end position="183"/>
    </location>
</feature>
<feature type="transmembrane region" description="Helical" evidence="10">
    <location>
        <begin position="34"/>
        <end position="55"/>
    </location>
</feature>
<dbReference type="GO" id="GO:0005886">
    <property type="term" value="C:plasma membrane"/>
    <property type="evidence" value="ECO:0007669"/>
    <property type="project" value="UniProtKB-SubCell"/>
</dbReference>
<sequence length="194" mass="22366">MLASIEEYIRQNPIEIIGSLLTILAIWLNTKQNAWGWIVGILSIVCYIYVFASVWLLGDFLLNIYFFVTSLYGWYQWRYGSQEHQELAVSLTKSSELLILISLAIVGAVLLGMLFSTYPQAAVPYWDAVITSFSLVAQWLLARKKLENWLVWIFVDVQASMIYFYKDLIVTGFLYIILTILAVKGYMNWKTSMS</sequence>
<comment type="subcellular location">
    <subcellularLocation>
        <location evidence="2">Cell membrane</location>
        <topology evidence="2">Multi-pass membrane protein</topology>
    </subcellularLocation>
</comment>
<evidence type="ECO:0000256" key="6">
    <source>
        <dbReference type="ARBA" id="ARBA00022475"/>
    </source>
</evidence>
<reference evidence="12" key="1">
    <citation type="submission" date="2016-10" db="EMBL/GenBank/DDBJ databases">
        <authorList>
            <person name="Varghese N."/>
            <person name="Submissions S."/>
        </authorList>
    </citation>
    <scope>NUCLEOTIDE SEQUENCE [LARGE SCALE GENOMIC DNA]</scope>
    <source>
        <strain>GEY</strain>
        <strain evidence="12">DSM 9560</strain>
    </source>
</reference>
<dbReference type="InterPro" id="IPR006419">
    <property type="entry name" value="NMN_transpt_PnuC"/>
</dbReference>